<dbReference type="Gene3D" id="2.40.240.10">
    <property type="entry name" value="Ribosomal Protein L25, Chain P"/>
    <property type="match status" value="1"/>
</dbReference>
<dbReference type="HAMAP" id="MF_01334">
    <property type="entry name" value="Ribosomal_bL25_CTC"/>
    <property type="match status" value="1"/>
</dbReference>
<dbReference type="Pfam" id="PF01386">
    <property type="entry name" value="Ribosomal_L25p"/>
    <property type="match status" value="1"/>
</dbReference>
<dbReference type="InterPro" id="IPR037121">
    <property type="entry name" value="Ribosomal_bL25_C"/>
</dbReference>
<proteinExistence type="inferred from homology"/>
<evidence type="ECO:0000259" key="7">
    <source>
        <dbReference type="Pfam" id="PF01386"/>
    </source>
</evidence>
<dbReference type="AlphaFoldDB" id="A0A1F7KZL4"/>
<sequence length="244" mass="26584">MKKGEKQTTNQVTLNTVTRTVLGKKVKKLRKEGNLPGNIFGNDFKSTAVSVKYADFTHVYKIVHETGIVYLKLDKDEIPVMIKHIQRHPINSSVVHVDFRKVDLSKKIIAEVPVKVIGTSEAVTQKGGVLLTQSSHLSVEALPQDIPTTIEVDISSLKELGTDIKVGDLSKTNTYVITTDPGKVIVSVTAHKEESIVAETAAVAAPEVITAKAEETEVTDETKKPGAVEKAPQAEKEKKEPAKK</sequence>
<comment type="function">
    <text evidence="5">This is one of the proteins that binds to the 5S RNA in the ribosome where it forms part of the central protuberance.</text>
</comment>
<comment type="caution">
    <text evidence="9">The sequence shown here is derived from an EMBL/GenBank/DDBJ whole genome shotgun (WGS) entry which is preliminary data.</text>
</comment>
<dbReference type="InterPro" id="IPR020056">
    <property type="entry name" value="Rbsml_bL25/Gln-tRNA_synth_N"/>
</dbReference>
<evidence type="ECO:0000256" key="6">
    <source>
        <dbReference type="SAM" id="MobiDB-lite"/>
    </source>
</evidence>
<evidence type="ECO:0000313" key="10">
    <source>
        <dbReference type="Proteomes" id="UP000177050"/>
    </source>
</evidence>
<feature type="domain" description="Large ribosomal subunit protein bL25 L25" evidence="7">
    <location>
        <begin position="15"/>
        <end position="99"/>
    </location>
</feature>
<reference evidence="9 10" key="1">
    <citation type="journal article" date="2016" name="Nat. Commun.">
        <title>Thousands of microbial genomes shed light on interconnected biogeochemical processes in an aquifer system.</title>
        <authorList>
            <person name="Anantharaman K."/>
            <person name="Brown C.T."/>
            <person name="Hug L.A."/>
            <person name="Sharon I."/>
            <person name="Castelle C.J."/>
            <person name="Probst A.J."/>
            <person name="Thomas B.C."/>
            <person name="Singh A."/>
            <person name="Wilkins M.J."/>
            <person name="Karaoz U."/>
            <person name="Brodie E.L."/>
            <person name="Williams K.H."/>
            <person name="Hubbard S.S."/>
            <person name="Banfield J.F."/>
        </authorList>
    </citation>
    <scope>NUCLEOTIDE SEQUENCE [LARGE SCALE GENOMIC DNA]</scope>
</reference>
<organism evidence="9 10">
    <name type="scientific">Candidatus Roizmanbacteria bacterium RIFOXYD1_FULL_38_12</name>
    <dbReference type="NCBI Taxonomy" id="1802093"/>
    <lineage>
        <taxon>Bacteria</taxon>
        <taxon>Candidatus Roizmaniibacteriota</taxon>
    </lineage>
</organism>
<evidence type="ECO:0000256" key="2">
    <source>
        <dbReference type="ARBA" id="ARBA00022884"/>
    </source>
</evidence>
<dbReference type="NCBIfam" id="TIGR00731">
    <property type="entry name" value="bL25_bact_ctc"/>
    <property type="match status" value="1"/>
</dbReference>
<evidence type="ECO:0000313" key="9">
    <source>
        <dbReference type="EMBL" id="OGK73335.1"/>
    </source>
</evidence>
<keyword evidence="4 5" id="KW-0687">Ribonucleoprotein</keyword>
<dbReference type="InterPro" id="IPR020930">
    <property type="entry name" value="Ribosomal_uL5_bac-type"/>
</dbReference>
<evidence type="ECO:0000256" key="5">
    <source>
        <dbReference type="HAMAP-Rule" id="MF_01334"/>
    </source>
</evidence>
<dbReference type="InterPro" id="IPR011035">
    <property type="entry name" value="Ribosomal_bL25/Gln-tRNA_synth"/>
</dbReference>
<dbReference type="InterPro" id="IPR029751">
    <property type="entry name" value="Ribosomal_L25_dom"/>
</dbReference>
<keyword evidence="2 5" id="KW-0694">RNA-binding</keyword>
<dbReference type="GO" id="GO:0022625">
    <property type="term" value="C:cytosolic large ribosomal subunit"/>
    <property type="evidence" value="ECO:0007669"/>
    <property type="project" value="TreeGrafter"/>
</dbReference>
<dbReference type="EMBL" id="MGBR01000001">
    <property type="protein sequence ID" value="OGK73335.1"/>
    <property type="molecule type" value="Genomic_DNA"/>
</dbReference>
<comment type="similarity">
    <text evidence="5">Belongs to the bacterial ribosomal protein bL25 family. CTC subfamily.</text>
</comment>
<dbReference type="InterPro" id="IPR020057">
    <property type="entry name" value="Ribosomal_bL25_b-dom"/>
</dbReference>
<dbReference type="PANTHER" id="PTHR33284">
    <property type="entry name" value="RIBOSOMAL PROTEIN L25/GLN-TRNA SYNTHETASE, ANTI-CODON-BINDING DOMAIN-CONTAINING PROTEIN"/>
    <property type="match status" value="1"/>
</dbReference>
<evidence type="ECO:0000256" key="1">
    <source>
        <dbReference type="ARBA" id="ARBA00022730"/>
    </source>
</evidence>
<gene>
    <name evidence="5" type="primary">rplY</name>
    <name evidence="5" type="synonym">ctc</name>
    <name evidence="9" type="ORF">A3K52_00885</name>
</gene>
<dbReference type="PANTHER" id="PTHR33284:SF1">
    <property type="entry name" value="RIBOSOMAL PROTEIN L25_GLN-TRNA SYNTHETASE, ANTI-CODON-BINDING DOMAIN-CONTAINING PROTEIN"/>
    <property type="match status" value="1"/>
</dbReference>
<dbReference type="GO" id="GO:0003735">
    <property type="term" value="F:structural constituent of ribosome"/>
    <property type="evidence" value="ECO:0007669"/>
    <property type="project" value="InterPro"/>
</dbReference>
<name>A0A1F7KZL4_9BACT</name>
<dbReference type="Gene3D" id="2.170.120.20">
    <property type="entry name" value="Ribosomal protein L25, beta domain"/>
    <property type="match status" value="1"/>
</dbReference>
<feature type="region of interest" description="Disordered" evidence="6">
    <location>
        <begin position="212"/>
        <end position="244"/>
    </location>
</feature>
<dbReference type="Proteomes" id="UP000177050">
    <property type="component" value="Unassembled WGS sequence"/>
</dbReference>
<dbReference type="GO" id="GO:0006412">
    <property type="term" value="P:translation"/>
    <property type="evidence" value="ECO:0007669"/>
    <property type="project" value="UniProtKB-UniRule"/>
</dbReference>
<protein>
    <recommendedName>
        <fullName evidence="5">Large ribosomal subunit protein bL25</fullName>
    </recommendedName>
    <alternativeName>
        <fullName evidence="5">General stress protein CTC</fullName>
    </alternativeName>
</protein>
<evidence type="ECO:0000259" key="8">
    <source>
        <dbReference type="Pfam" id="PF14693"/>
    </source>
</evidence>
<feature type="domain" description="Large ribosomal subunit protein bL25 beta" evidence="8">
    <location>
        <begin position="107"/>
        <end position="191"/>
    </location>
</feature>
<dbReference type="SUPFAM" id="SSF50715">
    <property type="entry name" value="Ribosomal protein L25-like"/>
    <property type="match status" value="1"/>
</dbReference>
<keyword evidence="3 5" id="KW-0689">Ribosomal protein</keyword>
<evidence type="ECO:0000256" key="4">
    <source>
        <dbReference type="ARBA" id="ARBA00023274"/>
    </source>
</evidence>
<evidence type="ECO:0000256" key="3">
    <source>
        <dbReference type="ARBA" id="ARBA00022980"/>
    </source>
</evidence>
<dbReference type="CDD" id="cd00495">
    <property type="entry name" value="Ribosomal_L25_TL5_CTC"/>
    <property type="match status" value="1"/>
</dbReference>
<dbReference type="GO" id="GO:0008097">
    <property type="term" value="F:5S rRNA binding"/>
    <property type="evidence" value="ECO:0007669"/>
    <property type="project" value="InterPro"/>
</dbReference>
<accession>A0A1F7KZL4</accession>
<keyword evidence="1 5" id="KW-0699">rRNA-binding</keyword>
<comment type="subunit">
    <text evidence="5">Part of the 50S ribosomal subunit; part of the 5S rRNA/L5/L18/L25 subcomplex. Contacts the 5S rRNA. Binds to the 5S rRNA independently of L5 and L18.</text>
</comment>
<dbReference type="InterPro" id="IPR001021">
    <property type="entry name" value="Ribosomal_bL25_long"/>
</dbReference>
<dbReference type="Pfam" id="PF14693">
    <property type="entry name" value="Ribosomal_TL5_C"/>
    <property type="match status" value="1"/>
</dbReference>